<dbReference type="InterPro" id="IPR043519">
    <property type="entry name" value="NT_sf"/>
</dbReference>
<gene>
    <name evidence="1" type="ORF">WDJ50_10425</name>
</gene>
<dbReference type="Pfam" id="PF04229">
    <property type="entry name" value="GrpB"/>
    <property type="match status" value="1"/>
</dbReference>
<dbReference type="SUPFAM" id="SSF81301">
    <property type="entry name" value="Nucleotidyltransferase"/>
    <property type="match status" value="1"/>
</dbReference>
<dbReference type="EMBL" id="CP149782">
    <property type="protein sequence ID" value="WYF43827.1"/>
    <property type="molecule type" value="Genomic_DNA"/>
</dbReference>
<dbReference type="InterPro" id="IPR007344">
    <property type="entry name" value="GrpB/CoaE"/>
</dbReference>
<accession>A0AAU6PZJ7</accession>
<dbReference type="PANTHER" id="PTHR34822:SF1">
    <property type="entry name" value="GRPB FAMILY PROTEIN"/>
    <property type="match status" value="1"/>
</dbReference>
<dbReference type="AlphaFoldDB" id="A0AAU6PZJ7"/>
<dbReference type="Gene3D" id="3.30.460.10">
    <property type="entry name" value="Beta Polymerase, domain 2"/>
    <property type="match status" value="1"/>
</dbReference>
<name>A0AAU6PZJ7_9DEIO</name>
<organism evidence="1">
    <name type="scientific">Deinococcus sp. VB142</name>
    <dbReference type="NCBI Taxonomy" id="3112952"/>
    <lineage>
        <taxon>Bacteria</taxon>
        <taxon>Thermotogati</taxon>
        <taxon>Deinococcota</taxon>
        <taxon>Deinococci</taxon>
        <taxon>Deinococcales</taxon>
        <taxon>Deinococcaceae</taxon>
        <taxon>Deinococcus</taxon>
    </lineage>
</organism>
<protein>
    <submittedName>
        <fullName evidence="1">GrpB family protein</fullName>
    </submittedName>
</protein>
<proteinExistence type="predicted"/>
<dbReference type="RefSeq" id="WP_339094840.1">
    <property type="nucleotide sequence ID" value="NZ_CP149782.1"/>
</dbReference>
<reference evidence="1" key="1">
    <citation type="submission" date="2024-03" db="EMBL/GenBank/DDBJ databases">
        <title>Deinococcus weizhi sp. nov., isolated from human skin.</title>
        <authorList>
            <person name="Wei Z."/>
            <person name="Tian F."/>
            <person name="Yang C."/>
            <person name="Xin L.T."/>
            <person name="Wen Z.J."/>
            <person name="Lan K.C."/>
            <person name="Yu L."/>
            <person name="Zhe W."/>
            <person name="Dan F.D."/>
            <person name="Jun W."/>
            <person name="Rui Z."/>
            <person name="Yong X.J."/>
            <person name="Ting Y."/>
            <person name="Wei X."/>
            <person name="Xu Z.G."/>
            <person name="Xin Z."/>
            <person name="Dong F.G."/>
            <person name="Ni X.M."/>
            <person name="Zheng M.G."/>
            <person name="Chun Y."/>
            <person name="Qian W.X."/>
        </authorList>
    </citation>
    <scope>NUCLEOTIDE SEQUENCE</scope>
    <source>
        <strain evidence="1">VB142</strain>
    </source>
</reference>
<dbReference type="PANTHER" id="PTHR34822">
    <property type="entry name" value="GRPB DOMAIN PROTEIN (AFU_ORTHOLOGUE AFUA_1G01530)"/>
    <property type="match status" value="1"/>
</dbReference>
<sequence>MELVPANPSQWATRFERHRLQIAGILPGAKIEHIGSTAIGHIRAKDVVDVLVGVPEVGSVAELLQQAGYILEGERPSHVWLCWPHPEQREAVVHVTQTGGEIWHKRLAFRDYLRKHPAEARAYEALKLEIATRTDDWGEYTAQKAAFVTRILQSAAES</sequence>
<evidence type="ECO:0000313" key="1">
    <source>
        <dbReference type="EMBL" id="WYF43827.1"/>
    </source>
</evidence>